<dbReference type="Gene3D" id="3.30.200.20">
    <property type="entry name" value="Phosphorylase Kinase, domain 1"/>
    <property type="match status" value="1"/>
</dbReference>
<proteinExistence type="predicted"/>
<dbReference type="GO" id="GO:0005737">
    <property type="term" value="C:cytoplasm"/>
    <property type="evidence" value="ECO:0007669"/>
    <property type="project" value="TreeGrafter"/>
</dbReference>
<dbReference type="Pfam" id="PF00069">
    <property type="entry name" value="Pkinase"/>
    <property type="match status" value="1"/>
</dbReference>
<dbReference type="EMBL" id="NESQ01000198">
    <property type="protein sequence ID" value="PUU76163.1"/>
    <property type="molecule type" value="Genomic_DNA"/>
</dbReference>
<sequence length="386" mass="43136">MDTAQSDLVEWYKLETEFFQDHVRHARYVKEKNTHKKVKEDWSNCGELGTGGFGVVYKQVLGTTGRYRAVKTIDKKRLPPKLDYYRELLIMAILAKVCHPLLFVEFLGWFDKPETLYIAMEYLPEGDLTKHIGSPLPQATVQTISKQILEGLKVMHQKGIAHRDLKPANIFVVSTSPFRVKLGDFGISKRIRPQDTTTFHTQVSTRIYGAPEVLGLDSNNEASDYTNSVDIWSLGCVLYELLAGAPLFASDFQLSRYLFGKGPSPEDTLKGLPTPTDDAGISLLKSMLTIEPEDRPTAVGALGNAWFAGLKSDDEDCEDDQDEMTQSGNEGTYNKESEGKLTTRDLPRPQWGSDLTARKPEVGATMTIQGAEEKTDPQYSTIMSPK</sequence>
<evidence type="ECO:0000313" key="3">
    <source>
        <dbReference type="EMBL" id="PUU76163.1"/>
    </source>
</evidence>
<dbReference type="InterPro" id="IPR000719">
    <property type="entry name" value="Prot_kinase_dom"/>
</dbReference>
<protein>
    <submittedName>
        <fullName evidence="3">Kinase-like domain-containing protein</fullName>
    </submittedName>
</protein>
<keyword evidence="4" id="KW-1185">Reference proteome</keyword>
<dbReference type="GO" id="GO:0051598">
    <property type="term" value="P:meiotic recombination checkpoint signaling"/>
    <property type="evidence" value="ECO:0007669"/>
    <property type="project" value="TreeGrafter"/>
</dbReference>
<accession>A0A2T6ZL11</accession>
<dbReference type="GO" id="GO:0004674">
    <property type="term" value="F:protein serine/threonine kinase activity"/>
    <property type="evidence" value="ECO:0007669"/>
    <property type="project" value="TreeGrafter"/>
</dbReference>
<dbReference type="STRING" id="42251.A0A2T6ZL11"/>
<reference evidence="3 4" key="1">
    <citation type="submission" date="2017-04" db="EMBL/GenBank/DDBJ databases">
        <title>Draft genome sequence of Tuber borchii Vittad., a whitish edible truffle.</title>
        <authorList>
            <consortium name="DOE Joint Genome Institute"/>
            <person name="Murat C."/>
            <person name="Kuo A."/>
            <person name="Barry K.W."/>
            <person name="Clum A."/>
            <person name="Dockter R.B."/>
            <person name="Fauchery L."/>
            <person name="Iotti M."/>
            <person name="Kohler A."/>
            <person name="Labutti K."/>
            <person name="Lindquist E.A."/>
            <person name="Lipzen A."/>
            <person name="Ohm R.A."/>
            <person name="Wang M."/>
            <person name="Grigoriev I.V."/>
            <person name="Zambonelli A."/>
            <person name="Martin F.M."/>
        </authorList>
    </citation>
    <scope>NUCLEOTIDE SEQUENCE [LARGE SCALE GENOMIC DNA]</scope>
    <source>
        <strain evidence="3 4">Tbo3840</strain>
    </source>
</reference>
<dbReference type="PROSITE" id="PS50011">
    <property type="entry name" value="PROTEIN_KINASE_DOM"/>
    <property type="match status" value="1"/>
</dbReference>
<dbReference type="SUPFAM" id="SSF56112">
    <property type="entry name" value="Protein kinase-like (PK-like)"/>
    <property type="match status" value="1"/>
</dbReference>
<dbReference type="GO" id="GO:0005634">
    <property type="term" value="C:nucleus"/>
    <property type="evidence" value="ECO:0007669"/>
    <property type="project" value="TreeGrafter"/>
</dbReference>
<comment type="caution">
    <text evidence="3">The sequence shown here is derived from an EMBL/GenBank/DDBJ whole genome shotgun (WGS) entry which is preliminary data.</text>
</comment>
<dbReference type="PROSITE" id="PS00108">
    <property type="entry name" value="PROTEIN_KINASE_ST"/>
    <property type="match status" value="1"/>
</dbReference>
<dbReference type="SMART" id="SM00220">
    <property type="entry name" value="S_TKc"/>
    <property type="match status" value="1"/>
</dbReference>
<organism evidence="3 4">
    <name type="scientific">Tuber borchii</name>
    <name type="common">White truffle</name>
    <dbReference type="NCBI Taxonomy" id="42251"/>
    <lineage>
        <taxon>Eukaryota</taxon>
        <taxon>Fungi</taxon>
        <taxon>Dikarya</taxon>
        <taxon>Ascomycota</taxon>
        <taxon>Pezizomycotina</taxon>
        <taxon>Pezizomycetes</taxon>
        <taxon>Pezizales</taxon>
        <taxon>Tuberaceae</taxon>
        <taxon>Tuber</taxon>
    </lineage>
</organism>
<feature type="compositionally biased region" description="Basic and acidic residues" evidence="1">
    <location>
        <begin position="333"/>
        <end position="347"/>
    </location>
</feature>
<dbReference type="InterPro" id="IPR011009">
    <property type="entry name" value="Kinase-like_dom_sf"/>
</dbReference>
<name>A0A2T6ZL11_TUBBO</name>
<evidence type="ECO:0000259" key="2">
    <source>
        <dbReference type="PROSITE" id="PS50011"/>
    </source>
</evidence>
<keyword evidence="3" id="KW-0418">Kinase</keyword>
<feature type="compositionally biased region" description="Polar residues" evidence="1">
    <location>
        <begin position="377"/>
        <end position="386"/>
    </location>
</feature>
<keyword evidence="3" id="KW-0808">Transferase</keyword>
<gene>
    <name evidence="3" type="ORF">B9Z19DRAFT_1052510</name>
</gene>
<dbReference type="OrthoDB" id="10252171at2759"/>
<feature type="compositionally biased region" description="Acidic residues" evidence="1">
    <location>
        <begin position="313"/>
        <end position="323"/>
    </location>
</feature>
<dbReference type="PANTHER" id="PTHR44167">
    <property type="entry name" value="OVARIAN-SPECIFIC SERINE/THREONINE-PROTEIN KINASE LOK-RELATED"/>
    <property type="match status" value="1"/>
</dbReference>
<dbReference type="GO" id="GO:0005524">
    <property type="term" value="F:ATP binding"/>
    <property type="evidence" value="ECO:0007669"/>
    <property type="project" value="InterPro"/>
</dbReference>
<feature type="domain" description="Protein kinase" evidence="2">
    <location>
        <begin position="42"/>
        <end position="307"/>
    </location>
</feature>
<dbReference type="InterPro" id="IPR008271">
    <property type="entry name" value="Ser/Thr_kinase_AS"/>
</dbReference>
<dbReference type="Proteomes" id="UP000244722">
    <property type="component" value="Unassembled WGS sequence"/>
</dbReference>
<feature type="region of interest" description="Disordered" evidence="1">
    <location>
        <begin position="313"/>
        <end position="386"/>
    </location>
</feature>
<evidence type="ECO:0000256" key="1">
    <source>
        <dbReference type="SAM" id="MobiDB-lite"/>
    </source>
</evidence>
<dbReference type="AlphaFoldDB" id="A0A2T6ZL11"/>
<evidence type="ECO:0000313" key="4">
    <source>
        <dbReference type="Proteomes" id="UP000244722"/>
    </source>
</evidence>
<dbReference type="PANTHER" id="PTHR44167:SF29">
    <property type="entry name" value="SERINE_THREONINE PROTEIN KINASE-43"/>
    <property type="match status" value="1"/>
</dbReference>
<dbReference type="Gene3D" id="1.10.510.10">
    <property type="entry name" value="Transferase(Phosphotransferase) domain 1"/>
    <property type="match status" value="1"/>
</dbReference>